<evidence type="ECO:0000256" key="6">
    <source>
        <dbReference type="ARBA" id="ARBA00023136"/>
    </source>
</evidence>
<evidence type="ECO:0000256" key="7">
    <source>
        <dbReference type="SAM" id="Phobius"/>
    </source>
</evidence>
<dbReference type="EMBL" id="MIJD01000063">
    <property type="protein sequence ID" value="OPE54799.1"/>
    <property type="molecule type" value="Genomic_DNA"/>
</dbReference>
<comment type="caution">
    <text evidence="10">The sequence shown here is derived from an EMBL/GenBank/DDBJ whole genome shotgun (WGS) entry which is preliminary data.</text>
</comment>
<keyword evidence="6 7" id="KW-0472">Membrane</keyword>
<dbReference type="GO" id="GO:0005886">
    <property type="term" value="C:plasma membrane"/>
    <property type="evidence" value="ECO:0007669"/>
    <property type="project" value="UniProtKB-SubCell"/>
</dbReference>
<dbReference type="STRING" id="1801.BRW64_07730"/>
<evidence type="ECO:0000256" key="2">
    <source>
        <dbReference type="ARBA" id="ARBA00007759"/>
    </source>
</evidence>
<dbReference type="Pfam" id="PF11203">
    <property type="entry name" value="EccE"/>
    <property type="match status" value="1"/>
</dbReference>
<keyword evidence="8" id="KW-0732">Signal</keyword>
<keyword evidence="5 7" id="KW-1133">Transmembrane helix</keyword>
<dbReference type="AlphaFoldDB" id="A0A1Q4HHY7"/>
<protein>
    <submittedName>
        <fullName evidence="10">Type VII secretion protein EccE</fullName>
    </submittedName>
</protein>
<feature type="transmembrane region" description="Helical" evidence="7">
    <location>
        <begin position="28"/>
        <end position="46"/>
    </location>
</feature>
<name>A0A1Q4HHY7_9MYCO</name>
<organism evidence="10 11">
    <name type="scientific">Mycolicibacterium diernhoferi</name>
    <dbReference type="NCBI Taxonomy" id="1801"/>
    <lineage>
        <taxon>Bacteria</taxon>
        <taxon>Bacillati</taxon>
        <taxon>Actinomycetota</taxon>
        <taxon>Actinomycetes</taxon>
        <taxon>Mycobacteriales</taxon>
        <taxon>Mycobacteriaceae</taxon>
        <taxon>Mycolicibacterium</taxon>
    </lineage>
</organism>
<evidence type="ECO:0000259" key="9">
    <source>
        <dbReference type="Pfam" id="PF11203"/>
    </source>
</evidence>
<comment type="subcellular location">
    <subcellularLocation>
        <location evidence="1">Cell membrane</location>
    </subcellularLocation>
</comment>
<evidence type="ECO:0000256" key="4">
    <source>
        <dbReference type="ARBA" id="ARBA00022692"/>
    </source>
</evidence>
<evidence type="ECO:0000313" key="10">
    <source>
        <dbReference type="EMBL" id="OPE54799.1"/>
    </source>
</evidence>
<gene>
    <name evidence="10" type="ORF">BV510_08345</name>
</gene>
<sequence length="299" mass="32531">MTARLALALLFIVPAAMAYPYETTTQRWVLGVAIAVVIVLFAWWGGDFATTKLARRWSIWRGNRAGAETEQQPADTATVVLRIDESAADELPVALIAGYAARYGLRCDKVRITSRDRAGERRTWVSMTLDAAQNLRALQARSARIPLRETADVMGRRLADHLRESGWTVSVLEVVPRPVSSQAKEIWGALSDESGFLTAYRIPAASLPAVLDAVWAHPSDEVWTAVEFGPGTVTGVAAVRSTEHPGASAPIAGLVTLGGRQRRVLNSLDPRSSHRLPGHEPARRVAEELRWAAGSAVRT</sequence>
<dbReference type="NCBIfam" id="TIGR03923">
    <property type="entry name" value="T7SS_EccE"/>
    <property type="match status" value="1"/>
</dbReference>
<dbReference type="InterPro" id="IPR021368">
    <property type="entry name" value="T7SS_EccE"/>
</dbReference>
<evidence type="ECO:0000313" key="11">
    <source>
        <dbReference type="Proteomes" id="UP000191039"/>
    </source>
</evidence>
<keyword evidence="3" id="KW-1003">Cell membrane</keyword>
<dbReference type="OrthoDB" id="4760969at2"/>
<proteinExistence type="inferred from homology"/>
<evidence type="ECO:0000256" key="5">
    <source>
        <dbReference type="ARBA" id="ARBA00022989"/>
    </source>
</evidence>
<comment type="similarity">
    <text evidence="2">Belongs to the EccE family.</text>
</comment>
<evidence type="ECO:0000256" key="1">
    <source>
        <dbReference type="ARBA" id="ARBA00004236"/>
    </source>
</evidence>
<feature type="chain" id="PRO_5043148748" evidence="8">
    <location>
        <begin position="19"/>
        <end position="299"/>
    </location>
</feature>
<dbReference type="Proteomes" id="UP000191039">
    <property type="component" value="Unassembled WGS sequence"/>
</dbReference>
<reference evidence="10 11" key="1">
    <citation type="submission" date="2016-09" db="EMBL/GenBank/DDBJ databases">
        <title>genome sequences of unsequenced Mycobacteria.</title>
        <authorList>
            <person name="Greninger A.L."/>
            <person name="Jerome K.R."/>
            <person name="Mcnair B."/>
            <person name="Wallis C."/>
            <person name="Fang F."/>
        </authorList>
    </citation>
    <scope>NUCLEOTIDE SEQUENCE [LARGE SCALE GENOMIC DNA]</scope>
    <source>
        <strain evidence="10 11">BM1</strain>
    </source>
</reference>
<evidence type="ECO:0000256" key="8">
    <source>
        <dbReference type="SAM" id="SignalP"/>
    </source>
</evidence>
<dbReference type="InterPro" id="IPR050051">
    <property type="entry name" value="EccE_dom"/>
</dbReference>
<dbReference type="RefSeq" id="WP_073855602.1">
    <property type="nucleotide sequence ID" value="NZ_BAAATC010000009.1"/>
</dbReference>
<keyword evidence="4 7" id="KW-0812">Transmembrane</keyword>
<feature type="signal peptide" evidence="8">
    <location>
        <begin position="1"/>
        <end position="18"/>
    </location>
</feature>
<accession>A0A1Q4HHY7</accession>
<feature type="domain" description="Type VII secretion system protein EccE" evidence="9">
    <location>
        <begin position="118"/>
        <end position="173"/>
    </location>
</feature>
<evidence type="ECO:0000256" key="3">
    <source>
        <dbReference type="ARBA" id="ARBA00022475"/>
    </source>
</evidence>